<evidence type="ECO:0000256" key="2">
    <source>
        <dbReference type="ARBA" id="ARBA00022801"/>
    </source>
</evidence>
<comment type="caution">
    <text evidence="4">The sequence shown here is derived from an EMBL/GenBank/DDBJ whole genome shotgun (WGS) entry which is preliminary data.</text>
</comment>
<dbReference type="Gene3D" id="3.40.710.10">
    <property type="entry name" value="DD-peptidase/beta-lactamase superfamily"/>
    <property type="match status" value="1"/>
</dbReference>
<keyword evidence="2 4" id="KW-0378">Hydrolase</keyword>
<dbReference type="PRINTS" id="PR00922">
    <property type="entry name" value="DADACBPTASE3"/>
</dbReference>
<organism evidence="4 5">
    <name type="scientific">Herbaspirillum lusitanum</name>
    <dbReference type="NCBI Taxonomy" id="213312"/>
    <lineage>
        <taxon>Bacteria</taxon>
        <taxon>Pseudomonadati</taxon>
        <taxon>Pseudomonadota</taxon>
        <taxon>Betaproteobacteria</taxon>
        <taxon>Burkholderiales</taxon>
        <taxon>Oxalobacteraceae</taxon>
        <taxon>Herbaspirillum</taxon>
    </lineage>
</organism>
<dbReference type="InterPro" id="IPR012338">
    <property type="entry name" value="Beta-lactam/transpept-like"/>
</dbReference>
<keyword evidence="4" id="KW-0121">Carboxypeptidase</keyword>
<dbReference type="NCBIfam" id="TIGR00666">
    <property type="entry name" value="PBP4"/>
    <property type="match status" value="1"/>
</dbReference>
<dbReference type="InterPro" id="IPR000667">
    <property type="entry name" value="Peptidase_S13"/>
</dbReference>
<protein>
    <submittedName>
        <fullName evidence="4">D-alanyl-D-alanine carboxypeptidase/D-alanyl-D-alanine-endopeptidase</fullName>
        <ecNumber evidence="4">3.4.16.4</ecNumber>
    </submittedName>
</protein>
<evidence type="ECO:0000313" key="4">
    <source>
        <dbReference type="EMBL" id="MFL9923301.1"/>
    </source>
</evidence>
<reference evidence="4 5" key="1">
    <citation type="journal article" date="2024" name="Chem. Sci.">
        <title>Discovery of megapolipeptins by genome mining of a Burkholderiales bacteria collection.</title>
        <authorList>
            <person name="Paulo B.S."/>
            <person name="Recchia M.J.J."/>
            <person name="Lee S."/>
            <person name="Fergusson C.H."/>
            <person name="Romanowski S.B."/>
            <person name="Hernandez A."/>
            <person name="Krull N."/>
            <person name="Liu D.Y."/>
            <person name="Cavanagh H."/>
            <person name="Bos A."/>
            <person name="Gray C.A."/>
            <person name="Murphy B.T."/>
            <person name="Linington R.G."/>
            <person name="Eustaquio A.S."/>
        </authorList>
    </citation>
    <scope>NUCLEOTIDE SEQUENCE [LARGE SCALE GENOMIC DNA]</scope>
    <source>
        <strain evidence="4 5">RL21-008-BIB-A</strain>
    </source>
</reference>
<dbReference type="Gene3D" id="3.50.80.20">
    <property type="entry name" value="D-Ala-D-Ala carboxypeptidase C, peptidase S13"/>
    <property type="match status" value="1"/>
</dbReference>
<dbReference type="Proteomes" id="UP001629246">
    <property type="component" value="Unassembled WGS sequence"/>
</dbReference>
<keyword evidence="3" id="KW-0732">Signal</keyword>
<feature type="signal peptide" evidence="3">
    <location>
        <begin position="1"/>
        <end position="32"/>
    </location>
</feature>
<evidence type="ECO:0000256" key="3">
    <source>
        <dbReference type="SAM" id="SignalP"/>
    </source>
</evidence>
<dbReference type="RefSeq" id="WP_408154834.1">
    <property type="nucleotide sequence ID" value="NZ_JAQQFM010000002.1"/>
</dbReference>
<feature type="chain" id="PRO_5046206288" evidence="3">
    <location>
        <begin position="33"/>
        <end position="481"/>
    </location>
</feature>
<dbReference type="PANTHER" id="PTHR30023:SF0">
    <property type="entry name" value="PENICILLIN-SENSITIVE CARBOXYPEPTIDASE A"/>
    <property type="match status" value="1"/>
</dbReference>
<proteinExistence type="inferred from homology"/>
<dbReference type="SUPFAM" id="SSF56601">
    <property type="entry name" value="beta-lactamase/transpeptidase-like"/>
    <property type="match status" value="1"/>
</dbReference>
<evidence type="ECO:0000256" key="1">
    <source>
        <dbReference type="ARBA" id="ARBA00006096"/>
    </source>
</evidence>
<evidence type="ECO:0000313" key="5">
    <source>
        <dbReference type="Proteomes" id="UP001629246"/>
    </source>
</evidence>
<dbReference type="EMBL" id="JAQQFM010000002">
    <property type="protein sequence ID" value="MFL9923301.1"/>
    <property type="molecule type" value="Genomic_DNA"/>
</dbReference>
<comment type="similarity">
    <text evidence="1">Belongs to the peptidase S13 family.</text>
</comment>
<gene>
    <name evidence="4" type="primary">dacB</name>
    <name evidence="4" type="ORF">PQR62_03420</name>
</gene>
<accession>A0ABW9A331</accession>
<dbReference type="PANTHER" id="PTHR30023">
    <property type="entry name" value="D-ALANYL-D-ALANINE CARBOXYPEPTIDASE"/>
    <property type="match status" value="1"/>
</dbReference>
<dbReference type="GO" id="GO:0009002">
    <property type="term" value="F:serine-type D-Ala-D-Ala carboxypeptidase activity"/>
    <property type="evidence" value="ECO:0007669"/>
    <property type="project" value="UniProtKB-EC"/>
</dbReference>
<keyword evidence="5" id="KW-1185">Reference proteome</keyword>
<dbReference type="Pfam" id="PF02113">
    <property type="entry name" value="Peptidase_S13"/>
    <property type="match status" value="1"/>
</dbReference>
<sequence length="481" mass="52203">MLHFTKPLARFSSLSIFLVSLFQALAPASAAAQNLPPTVVGALRVAHIPTQNVGVLVQEADSSNRTLVSANPTQSFNPASVMKLVTTDAALELLGPTYVWKTRAYTDGILNEGVLTGDLIIKGGGDPKLVLENFWLFLRQLRARGIKDIRGNLVLDRSFFAETVYDPSQFDGDPQKPYNVGPNALLLNYKTITLRFVPDEAKGSVITTMDPPMAGFSLNAPRLSREECGDWRGKLQANVDANGVAFGGAYPAACGIQTWYLHPYRMDSTQYLSAMFRQMWIDLGGSFNGRVVQGVVAPNAQLVAEWQSPAVPEVIRDINKFSNNVMARQVLLTIAAEMTGQPGDTANGARTIRSWLADKGIDANSLVIENGAGLSRVERLTPMLLGRLLAQAFRSPVMPEFISSMPLVGFDGTMRKRLKMESVAGQAHIKTGSLNDVRSIAGYVQAASGKYYAVVFLINHPAAAAGQKAQDALLQWVYENG</sequence>
<name>A0ABW9A331_9BURK</name>
<dbReference type="EC" id="3.4.16.4" evidence="4"/>
<keyword evidence="4" id="KW-0645">Protease</keyword>